<name>A0A1Z4LTR8_9CYAN</name>
<keyword evidence="1" id="KW-0472">Membrane</keyword>
<feature type="transmembrane region" description="Helical" evidence="1">
    <location>
        <begin position="20"/>
        <end position="44"/>
    </location>
</feature>
<organism evidence="2 3">
    <name type="scientific">Calothrix parasitica NIES-267</name>
    <dbReference type="NCBI Taxonomy" id="1973488"/>
    <lineage>
        <taxon>Bacteria</taxon>
        <taxon>Bacillati</taxon>
        <taxon>Cyanobacteriota</taxon>
        <taxon>Cyanophyceae</taxon>
        <taxon>Nostocales</taxon>
        <taxon>Calotrichaceae</taxon>
        <taxon>Calothrix</taxon>
    </lineage>
</organism>
<keyword evidence="3" id="KW-1185">Reference proteome</keyword>
<gene>
    <name evidence="2" type="ORF">NIES267_41180</name>
</gene>
<evidence type="ECO:0000313" key="2">
    <source>
        <dbReference type="EMBL" id="BAY84622.1"/>
    </source>
</evidence>
<reference evidence="2 3" key="1">
    <citation type="submission" date="2017-06" db="EMBL/GenBank/DDBJ databases">
        <title>Genome sequencing of cyanobaciteial culture collection at National Institute for Environmental Studies (NIES).</title>
        <authorList>
            <person name="Hirose Y."/>
            <person name="Shimura Y."/>
            <person name="Fujisawa T."/>
            <person name="Nakamura Y."/>
            <person name="Kawachi M."/>
        </authorList>
    </citation>
    <scope>NUCLEOTIDE SEQUENCE [LARGE SCALE GENOMIC DNA]</scope>
    <source>
        <strain evidence="2 3">NIES-267</strain>
    </source>
</reference>
<dbReference type="AlphaFoldDB" id="A0A1Z4LTR8"/>
<accession>A0A1Z4LTR8</accession>
<dbReference type="OrthoDB" id="489391at2"/>
<dbReference type="EMBL" id="AP018227">
    <property type="protein sequence ID" value="BAY84622.1"/>
    <property type="molecule type" value="Genomic_DNA"/>
</dbReference>
<keyword evidence="1" id="KW-0812">Transmembrane</keyword>
<proteinExistence type="predicted"/>
<evidence type="ECO:0000313" key="3">
    <source>
        <dbReference type="Proteomes" id="UP000218418"/>
    </source>
</evidence>
<dbReference type="Proteomes" id="UP000218418">
    <property type="component" value="Chromosome"/>
</dbReference>
<evidence type="ECO:0000256" key="1">
    <source>
        <dbReference type="SAM" id="Phobius"/>
    </source>
</evidence>
<keyword evidence="1" id="KW-1133">Transmembrane helix</keyword>
<protein>
    <submittedName>
        <fullName evidence="2">Uncharacterized protein</fullName>
    </submittedName>
</protein>
<sequence length="256" mass="28620">MLKSLRQVRRPKLLLDSKDILPLCFIGLTTFSLISFLFLLFLSFKVNQLAARKTTFVQLVNGRALVISEQHYLYRHPEVIKNTVRQWANLTFNWDGVIPGTKELDKGRNLGKGKRVTTNAYIASFLIQSGKQGFRNAVLKELASITPARVFNGQVRSKIIISYLSAPRQVKMGEWEVNMVATRVLVNLPGGADEEINFNRTFRLKAVDIPSPQSNDNSALEQQLYEIRSAGLEITKISEFTGKRGGGEGGSGGMME</sequence>